<dbReference type="PANTHER" id="PTHR37305:SF1">
    <property type="entry name" value="MEMBRANE PROTEIN"/>
    <property type="match status" value="1"/>
</dbReference>
<dbReference type="Pfam" id="PF12730">
    <property type="entry name" value="ABC2_membrane_4"/>
    <property type="match status" value="1"/>
</dbReference>
<feature type="transmembrane region" description="Helical" evidence="1">
    <location>
        <begin position="139"/>
        <end position="164"/>
    </location>
</feature>
<dbReference type="AlphaFoldDB" id="A0A3R5QR39"/>
<feature type="transmembrane region" description="Helical" evidence="1">
    <location>
        <begin position="171"/>
        <end position="187"/>
    </location>
</feature>
<name>A0A3R5QR39_9CLOT</name>
<dbReference type="Proteomes" id="UP000286268">
    <property type="component" value="Chromosome"/>
</dbReference>
<evidence type="ECO:0000256" key="1">
    <source>
        <dbReference type="SAM" id="Phobius"/>
    </source>
</evidence>
<evidence type="ECO:0008006" key="4">
    <source>
        <dbReference type="Google" id="ProtNLM"/>
    </source>
</evidence>
<dbReference type="EMBL" id="CP025746">
    <property type="protein sequence ID" value="QAA30304.1"/>
    <property type="molecule type" value="Genomic_DNA"/>
</dbReference>
<gene>
    <name evidence="2" type="ORF">C1I91_00610</name>
</gene>
<keyword evidence="1" id="KW-0812">Transmembrane</keyword>
<sequence>MLNLVKVELFKLKRRTKFIGILITLLLASFIILPVIYTEKGLHNWNEITTVSFGIISIITNIFTCILCGELFMEKYKTKTINIMFTYPISRTRIYFAKLVVNCLYCMIISALGAVIFFTVSSIANYIHPAITDTLSSHILIKIVLSVVFYSIFNSFVSIIYSFFSTVKVSILFMVVSCILILNATSNNDITQLWPYGLIPLGISLLSTILLLPIIRHINVKDVL</sequence>
<feature type="transmembrane region" description="Helical" evidence="1">
    <location>
        <begin position="49"/>
        <end position="73"/>
    </location>
</feature>
<organism evidence="2 3">
    <name type="scientific">Clostridium manihotivorum</name>
    <dbReference type="NCBI Taxonomy" id="2320868"/>
    <lineage>
        <taxon>Bacteria</taxon>
        <taxon>Bacillati</taxon>
        <taxon>Bacillota</taxon>
        <taxon>Clostridia</taxon>
        <taxon>Eubacteriales</taxon>
        <taxon>Clostridiaceae</taxon>
        <taxon>Clostridium</taxon>
    </lineage>
</organism>
<evidence type="ECO:0000313" key="3">
    <source>
        <dbReference type="Proteomes" id="UP000286268"/>
    </source>
</evidence>
<reference evidence="2 3" key="1">
    <citation type="submission" date="2018-01" db="EMBL/GenBank/DDBJ databases">
        <title>Genome Sequencing and Assembly of Anaerobacter polyendosporus strain CT4.</title>
        <authorList>
            <person name="Tachaapaikoon C."/>
            <person name="Sutheeworapong S."/>
            <person name="Jenjaroenpun P."/>
            <person name="Wongsurawat T."/>
            <person name="Nookeaw I."/>
            <person name="Cheawchanlertfa P."/>
            <person name="Kosugi A."/>
            <person name="Cheevadhanarak S."/>
            <person name="Ratanakhanokchai K."/>
        </authorList>
    </citation>
    <scope>NUCLEOTIDE SEQUENCE [LARGE SCALE GENOMIC DNA]</scope>
    <source>
        <strain evidence="2 3">CT4</strain>
    </source>
</reference>
<feature type="transmembrane region" description="Helical" evidence="1">
    <location>
        <begin position="193"/>
        <end position="215"/>
    </location>
</feature>
<dbReference type="PANTHER" id="PTHR37305">
    <property type="entry name" value="INTEGRAL MEMBRANE PROTEIN-RELATED"/>
    <property type="match status" value="1"/>
</dbReference>
<keyword evidence="3" id="KW-1185">Reference proteome</keyword>
<keyword evidence="1" id="KW-1133">Transmembrane helix</keyword>
<feature type="transmembrane region" description="Helical" evidence="1">
    <location>
        <begin position="18"/>
        <end position="37"/>
    </location>
</feature>
<dbReference type="KEGG" id="cmah:C1I91_00610"/>
<keyword evidence="1" id="KW-0472">Membrane</keyword>
<proteinExistence type="predicted"/>
<dbReference type="RefSeq" id="WP_128210755.1">
    <property type="nucleotide sequence ID" value="NZ_CP025746.1"/>
</dbReference>
<evidence type="ECO:0000313" key="2">
    <source>
        <dbReference type="EMBL" id="QAA30304.1"/>
    </source>
</evidence>
<protein>
    <recommendedName>
        <fullName evidence="4">ABC-2 family transporter protein</fullName>
    </recommendedName>
</protein>
<dbReference type="OrthoDB" id="9784784at2"/>
<feature type="transmembrane region" description="Helical" evidence="1">
    <location>
        <begin position="94"/>
        <end position="127"/>
    </location>
</feature>
<accession>A0A3R5QR39</accession>